<evidence type="ECO:0000256" key="3">
    <source>
        <dbReference type="SAM" id="SignalP"/>
    </source>
</evidence>
<dbReference type="EMBL" id="JAQQWE010000011">
    <property type="protein sequence ID" value="KAK7936625.1"/>
    <property type="molecule type" value="Genomic_DNA"/>
</dbReference>
<dbReference type="Proteomes" id="UP001391051">
    <property type="component" value="Unassembled WGS sequence"/>
</dbReference>
<feature type="region of interest" description="Disordered" evidence="1">
    <location>
        <begin position="359"/>
        <end position="378"/>
    </location>
</feature>
<dbReference type="GeneID" id="92084347"/>
<evidence type="ECO:0000313" key="4">
    <source>
        <dbReference type="EMBL" id="KAK7936625.1"/>
    </source>
</evidence>
<evidence type="ECO:0000256" key="1">
    <source>
        <dbReference type="SAM" id="MobiDB-lite"/>
    </source>
</evidence>
<keyword evidence="2" id="KW-1133">Transmembrane helix</keyword>
<organism evidence="4 5">
    <name type="scientific">Apiospora aurea</name>
    <dbReference type="NCBI Taxonomy" id="335848"/>
    <lineage>
        <taxon>Eukaryota</taxon>
        <taxon>Fungi</taxon>
        <taxon>Dikarya</taxon>
        <taxon>Ascomycota</taxon>
        <taxon>Pezizomycotina</taxon>
        <taxon>Sordariomycetes</taxon>
        <taxon>Xylariomycetidae</taxon>
        <taxon>Amphisphaeriales</taxon>
        <taxon>Apiosporaceae</taxon>
        <taxon>Apiospora</taxon>
    </lineage>
</organism>
<feature type="signal peptide" evidence="3">
    <location>
        <begin position="1"/>
        <end position="19"/>
    </location>
</feature>
<feature type="region of interest" description="Disordered" evidence="1">
    <location>
        <begin position="679"/>
        <end position="706"/>
    </location>
</feature>
<evidence type="ECO:0000313" key="5">
    <source>
        <dbReference type="Proteomes" id="UP001391051"/>
    </source>
</evidence>
<keyword evidence="3" id="KW-0732">Signal</keyword>
<feature type="transmembrane region" description="Helical" evidence="2">
    <location>
        <begin position="756"/>
        <end position="777"/>
    </location>
</feature>
<feature type="compositionally biased region" description="Low complexity" evidence="1">
    <location>
        <begin position="684"/>
        <end position="697"/>
    </location>
</feature>
<protein>
    <submittedName>
        <fullName evidence="4">Uncharacterized protein</fullName>
    </submittedName>
</protein>
<keyword evidence="2" id="KW-0812">Transmembrane</keyword>
<reference evidence="4 5" key="1">
    <citation type="submission" date="2023-01" db="EMBL/GenBank/DDBJ databases">
        <title>Analysis of 21 Apiospora genomes using comparative genomics revels a genus with tremendous synthesis potential of carbohydrate active enzymes and secondary metabolites.</title>
        <authorList>
            <person name="Sorensen T."/>
        </authorList>
    </citation>
    <scope>NUCLEOTIDE SEQUENCE [LARGE SCALE GENOMIC DNA]</scope>
    <source>
        <strain evidence="4 5">CBS 24483</strain>
    </source>
</reference>
<dbReference type="RefSeq" id="XP_066692374.1">
    <property type="nucleotide sequence ID" value="XM_066851285.1"/>
</dbReference>
<gene>
    <name evidence="4" type="ORF">PG986_015063</name>
</gene>
<accession>A0ABR1PRH4</accession>
<keyword evidence="5" id="KW-1185">Reference proteome</keyword>
<keyword evidence="2" id="KW-0472">Membrane</keyword>
<feature type="chain" id="PRO_5045082966" evidence="3">
    <location>
        <begin position="20"/>
        <end position="778"/>
    </location>
</feature>
<proteinExistence type="predicted"/>
<evidence type="ECO:0000256" key="2">
    <source>
        <dbReference type="SAM" id="Phobius"/>
    </source>
</evidence>
<name>A0ABR1PRH4_9PEZI</name>
<sequence>MLLPRPFAAALLLAAGALASPTPPLEVSVLRSDQTDALVQKGVDLAHTSQLERRLKADFDMAHTWDHQVLFHGDFAWAQDDAGSTETVGLNITCIDCETKGSITAKLWEDLLHPSLRLQFNGVEAYVLLGLNASASTTVSVNLFASNSPIGLHYPGLSVGVVFFVDLVFSLNATIDMSGGFYIKLADDAFLQADIFGGDVSDYFFDGASSKSLPITVETGSGATFKADLRLRVQVGAEAAIDTFGIGAGAAMGIYANLVEFVAEIEKTPTCDLETREWFDLNAGAYAKLDVVVDYKTLGLVPTVSTTLLSAPTLTQCWIPHKASGIAGPGLTMTSPALSATIPALPFISSSMPANQSSKVTVSGSSHTVSSSSATSPTSTVSQAALSSLSPLSSTDSITAKYATSATVLSPLSSAMPSLAPPLSLNGTRRYPMVHSSQVTVSGSQAAASSSSSSSLSSLSASLSLAASSRFTLSLPSAASFTAKTSGFSTTISPPLSTAAPSGALAPLSLNGTGRYPMANASALGATNETNLVTTTLYSTAAYTITMCAAGVPNCPAAYQQEVTVTKTVGSFTTICPAGAQVTWPAAAEVSGEAGSPSAAASASTTSQRVVVTQVVALTRVPSPKPETFVPPPVPAPTKQAVAVAAVAVASGEASNSGAAAAIAAYAAFMADYGVDSAKSHGNATSTTTPSSSASASGPDDHGDYPVVAAAVGASNKPVDETSSPLTSFGHEPIVQNSTTTFSSSGEHVPVTAGAVVSYAGNIGLVLGTIVVTVILMG</sequence>
<comment type="caution">
    <text evidence="4">The sequence shown here is derived from an EMBL/GenBank/DDBJ whole genome shotgun (WGS) entry which is preliminary data.</text>
</comment>